<organism evidence="1">
    <name type="scientific">marine sediment metagenome</name>
    <dbReference type="NCBI Taxonomy" id="412755"/>
    <lineage>
        <taxon>unclassified sequences</taxon>
        <taxon>metagenomes</taxon>
        <taxon>ecological metagenomes</taxon>
    </lineage>
</organism>
<protein>
    <submittedName>
        <fullName evidence="1">Uncharacterized protein</fullName>
    </submittedName>
</protein>
<reference evidence="1" key="1">
    <citation type="journal article" date="2015" name="Nature">
        <title>Complex archaea that bridge the gap between prokaryotes and eukaryotes.</title>
        <authorList>
            <person name="Spang A."/>
            <person name="Saw J.H."/>
            <person name="Jorgensen S.L."/>
            <person name="Zaremba-Niedzwiedzka K."/>
            <person name="Martijn J."/>
            <person name="Lind A.E."/>
            <person name="van Eijk R."/>
            <person name="Schleper C."/>
            <person name="Guy L."/>
            <person name="Ettema T.J."/>
        </authorList>
    </citation>
    <scope>NUCLEOTIDE SEQUENCE</scope>
</reference>
<comment type="caution">
    <text evidence="1">The sequence shown here is derived from an EMBL/GenBank/DDBJ whole genome shotgun (WGS) entry which is preliminary data.</text>
</comment>
<proteinExistence type="predicted"/>
<gene>
    <name evidence="1" type="ORF">LCGC14_1128420</name>
</gene>
<dbReference type="AlphaFoldDB" id="A0A0F9M1Y8"/>
<evidence type="ECO:0000313" key="1">
    <source>
        <dbReference type="EMBL" id="KKN01365.1"/>
    </source>
</evidence>
<accession>A0A0F9M1Y8</accession>
<dbReference type="EMBL" id="LAZR01005270">
    <property type="protein sequence ID" value="KKN01365.1"/>
    <property type="molecule type" value="Genomic_DNA"/>
</dbReference>
<sequence>MSIGILNKKFQDNNQDLEVSENSHNISISVIPFSFMFKKIVPPDIYTGEEIIAFRDKDSEFKQILKYEFIMD</sequence>
<name>A0A0F9M1Y8_9ZZZZ</name>